<feature type="compositionally biased region" description="Basic and acidic residues" evidence="1">
    <location>
        <begin position="255"/>
        <end position="265"/>
    </location>
</feature>
<gene>
    <name evidence="2" type="ORF">M378DRAFT_18258</name>
</gene>
<feature type="region of interest" description="Disordered" evidence="1">
    <location>
        <begin position="60"/>
        <end position="95"/>
    </location>
</feature>
<dbReference type="Proteomes" id="UP000054549">
    <property type="component" value="Unassembled WGS sequence"/>
</dbReference>
<keyword evidence="3" id="KW-1185">Reference proteome</keyword>
<sequence>MSSTNSATQNTAQNVASAIMDNAQNLMDAIHSEAQNIATGVLNGSEADAAAILTMMRTKTPSATVEDVEEHPAESDEPQPTPPIGPMRFTSPAMTPEDWDRAHEIHMNQAGFTIDGNPLPCPHKRSYYESIVDVAKVFQNKGDSEDLDMETIPATLFPLSGGGLADFAISASTLLEFDDETLKKALDKCLEAHTTFPIPLPIEVTETQQKDRLVSRFKTIYGEWPGPFVFVVNKNMIKEAPIHIKGRKTFEDYRLPPPSRRDLFDKTSGIQEQYD</sequence>
<proteinExistence type="predicted"/>
<feature type="region of interest" description="Disordered" evidence="1">
    <location>
        <begin position="255"/>
        <end position="275"/>
    </location>
</feature>
<evidence type="ECO:0000313" key="3">
    <source>
        <dbReference type="Proteomes" id="UP000054549"/>
    </source>
</evidence>
<name>A0A0C2WEU1_AMAMK</name>
<dbReference type="InParanoid" id="A0A0C2WEU1"/>
<organism evidence="2 3">
    <name type="scientific">Amanita muscaria (strain Koide BX008)</name>
    <dbReference type="NCBI Taxonomy" id="946122"/>
    <lineage>
        <taxon>Eukaryota</taxon>
        <taxon>Fungi</taxon>
        <taxon>Dikarya</taxon>
        <taxon>Basidiomycota</taxon>
        <taxon>Agaricomycotina</taxon>
        <taxon>Agaricomycetes</taxon>
        <taxon>Agaricomycetidae</taxon>
        <taxon>Agaricales</taxon>
        <taxon>Pluteineae</taxon>
        <taxon>Amanitaceae</taxon>
        <taxon>Amanita</taxon>
    </lineage>
</organism>
<evidence type="ECO:0000256" key="1">
    <source>
        <dbReference type="SAM" id="MobiDB-lite"/>
    </source>
</evidence>
<evidence type="ECO:0000313" key="2">
    <source>
        <dbReference type="EMBL" id="KIL55086.1"/>
    </source>
</evidence>
<reference evidence="2 3" key="1">
    <citation type="submission" date="2014-04" db="EMBL/GenBank/DDBJ databases">
        <title>Evolutionary Origins and Diversification of the Mycorrhizal Mutualists.</title>
        <authorList>
            <consortium name="DOE Joint Genome Institute"/>
            <consortium name="Mycorrhizal Genomics Consortium"/>
            <person name="Kohler A."/>
            <person name="Kuo A."/>
            <person name="Nagy L.G."/>
            <person name="Floudas D."/>
            <person name="Copeland A."/>
            <person name="Barry K.W."/>
            <person name="Cichocki N."/>
            <person name="Veneault-Fourrey C."/>
            <person name="LaButti K."/>
            <person name="Lindquist E.A."/>
            <person name="Lipzen A."/>
            <person name="Lundell T."/>
            <person name="Morin E."/>
            <person name="Murat C."/>
            <person name="Riley R."/>
            <person name="Ohm R."/>
            <person name="Sun H."/>
            <person name="Tunlid A."/>
            <person name="Henrissat B."/>
            <person name="Grigoriev I.V."/>
            <person name="Hibbett D.S."/>
            <person name="Martin F."/>
        </authorList>
    </citation>
    <scope>NUCLEOTIDE SEQUENCE [LARGE SCALE GENOMIC DNA]</scope>
    <source>
        <strain evidence="2 3">Koide BX008</strain>
    </source>
</reference>
<accession>A0A0C2WEU1</accession>
<dbReference type="HOGENOM" id="CLU_1013916_0_0_1"/>
<protein>
    <submittedName>
        <fullName evidence="2">Uncharacterized protein</fullName>
    </submittedName>
</protein>
<dbReference type="AlphaFoldDB" id="A0A0C2WEU1"/>
<dbReference type="EMBL" id="KN818569">
    <property type="protein sequence ID" value="KIL55086.1"/>
    <property type="molecule type" value="Genomic_DNA"/>
</dbReference>
<feature type="non-terminal residue" evidence="2">
    <location>
        <position position="275"/>
    </location>
</feature>